<sequence length="280" mass="31920">MSYSLERARHEIGRSLRELRTGAGLTGAQLAELVGWSQPKVSRLETGRQTPTSADVQAWAGACGRERAAEEIVDRLRVLESMYVEWRLQERSGMQGPQNEVLGRDSEARERRVYECTVIPGILQTEPYIRAVLDRYASFRGVSIGVDEAVRKRLQRQETLYSRRKRFRFLLTEGVLHTRYTDRDAMVEQLDRLTSVSALSNVSLGIIPFDQRVVFDPGHGFWIHDDRLVTVETLSAELRLTHPSEVEQYVRAFDLCARAARYGQEARSLILRAIDALNGE</sequence>
<dbReference type="RefSeq" id="WP_191273086.1">
    <property type="nucleotide sequence ID" value="NZ_BMXJ01000006.1"/>
</dbReference>
<dbReference type="SUPFAM" id="SSF47413">
    <property type="entry name" value="lambda repressor-like DNA-binding domains"/>
    <property type="match status" value="1"/>
</dbReference>
<dbReference type="SMART" id="SM00530">
    <property type="entry name" value="HTH_XRE"/>
    <property type="match status" value="1"/>
</dbReference>
<dbReference type="EMBL" id="JADBDY010000001">
    <property type="protein sequence ID" value="MBE1457131.1"/>
    <property type="molecule type" value="Genomic_DNA"/>
</dbReference>
<dbReference type="Gene3D" id="1.10.260.40">
    <property type="entry name" value="lambda repressor-like DNA-binding domains"/>
    <property type="match status" value="1"/>
</dbReference>
<dbReference type="CDD" id="cd00093">
    <property type="entry name" value="HTH_XRE"/>
    <property type="match status" value="1"/>
</dbReference>
<accession>A0ABR9HDM4</accession>
<dbReference type="InterPro" id="IPR010982">
    <property type="entry name" value="Lambda_DNA-bd_dom_sf"/>
</dbReference>
<gene>
    <name evidence="2" type="ORF">H4W79_001345</name>
</gene>
<reference evidence="2 3" key="1">
    <citation type="submission" date="2020-10" db="EMBL/GenBank/DDBJ databases">
        <title>Sequencing the genomes of 1000 actinobacteria strains.</title>
        <authorList>
            <person name="Klenk H.-P."/>
        </authorList>
    </citation>
    <scope>NUCLEOTIDE SEQUENCE [LARGE SCALE GENOMIC DNA]</scope>
    <source>
        <strain evidence="2 3">DSM 45157</strain>
    </source>
</reference>
<evidence type="ECO:0000259" key="1">
    <source>
        <dbReference type="PROSITE" id="PS50943"/>
    </source>
</evidence>
<dbReference type="Proteomes" id="UP000598217">
    <property type="component" value="Unassembled WGS sequence"/>
</dbReference>
<evidence type="ECO:0000313" key="2">
    <source>
        <dbReference type="EMBL" id="MBE1457131.1"/>
    </source>
</evidence>
<dbReference type="InterPro" id="IPR043917">
    <property type="entry name" value="DUF5753"/>
</dbReference>
<comment type="caution">
    <text evidence="2">The sequence shown here is derived from an EMBL/GenBank/DDBJ whole genome shotgun (WGS) entry which is preliminary data.</text>
</comment>
<dbReference type="InterPro" id="IPR001387">
    <property type="entry name" value="Cro/C1-type_HTH"/>
</dbReference>
<proteinExistence type="predicted"/>
<feature type="domain" description="HTH cro/C1-type" evidence="1">
    <location>
        <begin position="16"/>
        <end position="72"/>
    </location>
</feature>
<protein>
    <submittedName>
        <fullName evidence="2">Transcriptional regulator with XRE-family HTH domain</fullName>
    </submittedName>
</protein>
<organism evidence="2 3">
    <name type="scientific">Nocardiopsis terrae</name>
    <dbReference type="NCBI Taxonomy" id="372655"/>
    <lineage>
        <taxon>Bacteria</taxon>
        <taxon>Bacillati</taxon>
        <taxon>Actinomycetota</taxon>
        <taxon>Actinomycetes</taxon>
        <taxon>Streptosporangiales</taxon>
        <taxon>Nocardiopsidaceae</taxon>
        <taxon>Nocardiopsis</taxon>
    </lineage>
</organism>
<dbReference type="Pfam" id="PF19054">
    <property type="entry name" value="DUF5753"/>
    <property type="match status" value="1"/>
</dbReference>
<evidence type="ECO:0000313" key="3">
    <source>
        <dbReference type="Proteomes" id="UP000598217"/>
    </source>
</evidence>
<dbReference type="Pfam" id="PF13560">
    <property type="entry name" value="HTH_31"/>
    <property type="match status" value="1"/>
</dbReference>
<keyword evidence="3" id="KW-1185">Reference proteome</keyword>
<name>A0ABR9HDM4_9ACTN</name>
<dbReference type="PROSITE" id="PS50943">
    <property type="entry name" value="HTH_CROC1"/>
    <property type="match status" value="1"/>
</dbReference>